<dbReference type="RefSeq" id="WP_263573907.1">
    <property type="nucleotide sequence ID" value="NZ_JAJIRN010000014.1"/>
</dbReference>
<dbReference type="Proteomes" id="UP001209701">
    <property type="component" value="Unassembled WGS sequence"/>
</dbReference>
<organism evidence="2 3">
    <name type="scientific">Roseateles oligotrophus</name>
    <dbReference type="NCBI Taxonomy" id="1769250"/>
    <lineage>
        <taxon>Bacteria</taxon>
        <taxon>Pseudomonadati</taxon>
        <taxon>Pseudomonadota</taxon>
        <taxon>Betaproteobacteria</taxon>
        <taxon>Burkholderiales</taxon>
        <taxon>Sphaerotilaceae</taxon>
        <taxon>Roseateles</taxon>
    </lineage>
</organism>
<evidence type="ECO:0000313" key="2">
    <source>
        <dbReference type="EMBL" id="MCV2371328.1"/>
    </source>
</evidence>
<feature type="transmembrane region" description="Helical" evidence="1">
    <location>
        <begin position="52"/>
        <end position="75"/>
    </location>
</feature>
<protein>
    <submittedName>
        <fullName evidence="2">Uncharacterized protein</fullName>
    </submittedName>
</protein>
<accession>A0ABT2YMN1</accession>
<comment type="caution">
    <text evidence="2">The sequence shown here is derived from an EMBL/GenBank/DDBJ whole genome shotgun (WGS) entry which is preliminary data.</text>
</comment>
<keyword evidence="1" id="KW-1133">Transmembrane helix</keyword>
<proteinExistence type="predicted"/>
<keyword evidence="1" id="KW-0812">Transmembrane</keyword>
<keyword evidence="1" id="KW-0472">Membrane</keyword>
<reference evidence="2 3" key="1">
    <citation type="submission" date="2021-11" db="EMBL/GenBank/DDBJ databases">
        <authorList>
            <person name="Liang Q."/>
            <person name="Mou H."/>
            <person name="Liu Z."/>
        </authorList>
    </citation>
    <scope>NUCLEOTIDE SEQUENCE [LARGE SCALE GENOMIC DNA]</scope>
    <source>
        <strain evidence="2 3">CHU3</strain>
    </source>
</reference>
<evidence type="ECO:0000313" key="3">
    <source>
        <dbReference type="Proteomes" id="UP001209701"/>
    </source>
</evidence>
<keyword evidence="3" id="KW-1185">Reference proteome</keyword>
<gene>
    <name evidence="2" type="ORF">LNV07_24830</name>
</gene>
<evidence type="ECO:0000256" key="1">
    <source>
        <dbReference type="SAM" id="Phobius"/>
    </source>
</evidence>
<dbReference type="EMBL" id="JAJIRN010000014">
    <property type="protein sequence ID" value="MCV2371328.1"/>
    <property type="molecule type" value="Genomic_DNA"/>
</dbReference>
<sequence length="76" mass="8468">MLHEPRLSFVLLHDAMICIKQDQLALADQLHRCHAGGGRWLRMRARLQGARAFVAPRIISLLLLGLALLAALAVLY</sequence>
<name>A0ABT2YMN1_9BURK</name>